<dbReference type="CDD" id="cd00254">
    <property type="entry name" value="LT-like"/>
    <property type="match status" value="1"/>
</dbReference>
<feature type="domain" description="LysM" evidence="1">
    <location>
        <begin position="2"/>
        <end position="46"/>
    </location>
</feature>
<dbReference type="Gene3D" id="3.10.350.10">
    <property type="entry name" value="LysM domain"/>
    <property type="match status" value="2"/>
</dbReference>
<comment type="caution">
    <text evidence="2">The sequence shown here is derived from an EMBL/GenBank/DDBJ whole genome shotgun (WGS) entry which is preliminary data.</text>
</comment>
<dbReference type="SUPFAM" id="SSF54106">
    <property type="entry name" value="LysM domain"/>
    <property type="match status" value="2"/>
</dbReference>
<name>A0A814P8X3_9BILA</name>
<organism evidence="2 3">
    <name type="scientific">Rotaria sordida</name>
    <dbReference type="NCBI Taxonomy" id="392033"/>
    <lineage>
        <taxon>Eukaryota</taxon>
        <taxon>Metazoa</taxon>
        <taxon>Spiralia</taxon>
        <taxon>Gnathifera</taxon>
        <taxon>Rotifera</taxon>
        <taxon>Eurotatoria</taxon>
        <taxon>Bdelloidea</taxon>
        <taxon>Philodinida</taxon>
        <taxon>Philodinidae</taxon>
        <taxon>Rotaria</taxon>
    </lineage>
</organism>
<dbReference type="Proteomes" id="UP000663864">
    <property type="component" value="Unassembled WGS sequence"/>
</dbReference>
<dbReference type="PANTHER" id="PTHR33734:SF22">
    <property type="entry name" value="MEMBRANE-BOUND LYTIC MUREIN TRANSGLYCOSYLASE D"/>
    <property type="match status" value="1"/>
</dbReference>
<dbReference type="Gene3D" id="1.10.530.10">
    <property type="match status" value="1"/>
</dbReference>
<reference evidence="2" key="1">
    <citation type="submission" date="2021-02" db="EMBL/GenBank/DDBJ databases">
        <authorList>
            <person name="Nowell W R."/>
        </authorList>
    </citation>
    <scope>NUCLEOTIDE SEQUENCE</scope>
</reference>
<protein>
    <recommendedName>
        <fullName evidence="1">LysM domain-containing protein</fullName>
    </recommendedName>
</protein>
<dbReference type="PROSITE" id="PS51782">
    <property type="entry name" value="LYSM"/>
    <property type="match status" value="2"/>
</dbReference>
<dbReference type="InterPro" id="IPR008258">
    <property type="entry name" value="Transglycosylase_SLT_dom_1"/>
</dbReference>
<gene>
    <name evidence="2" type="ORF">ZHD862_LOCUS17622</name>
</gene>
<proteinExistence type="predicted"/>
<dbReference type="CDD" id="cd00118">
    <property type="entry name" value="LysM"/>
    <property type="match status" value="2"/>
</dbReference>
<feature type="domain" description="LysM" evidence="1">
    <location>
        <begin position="56"/>
        <end position="100"/>
    </location>
</feature>
<evidence type="ECO:0000313" key="2">
    <source>
        <dbReference type="EMBL" id="CAF1101464.1"/>
    </source>
</evidence>
<sequence>MSTHTVVAGDTLWDLSQRYGYIVDELIAVNPGTIPEALYIGQILNLSGSWSSDTMSTYRIVAGDTLWDLSQRYRCTVDELMAVNPGVRPEALTVDQILNLPFETSNNTSSTNTLSSTEEPLLPTWQAPACARLDTTLSERAPEPIGQLRHLIDPVAQETNVPADFIGAVIYQESGGNINVNTTTNPGNFGVDSGVMQVNEYTGAELQQQYPHRFVGLYGTEKEIMLGASYLKQMYDTFADQDWGITLRAYNSGPNGVDKNNLRAKPAGTGDSTYVDKVLHFWVDISQGNPLPPDHYESIYGRGF</sequence>
<dbReference type="InterPro" id="IPR036779">
    <property type="entry name" value="LysM_dom_sf"/>
</dbReference>
<evidence type="ECO:0000313" key="3">
    <source>
        <dbReference type="Proteomes" id="UP000663864"/>
    </source>
</evidence>
<accession>A0A814P8X3</accession>
<dbReference type="Pfam" id="PF01476">
    <property type="entry name" value="LysM"/>
    <property type="match status" value="2"/>
</dbReference>
<dbReference type="PANTHER" id="PTHR33734">
    <property type="entry name" value="LYSM DOMAIN-CONTAINING GPI-ANCHORED PROTEIN 2"/>
    <property type="match status" value="1"/>
</dbReference>
<dbReference type="Pfam" id="PF01464">
    <property type="entry name" value="SLT"/>
    <property type="match status" value="1"/>
</dbReference>
<dbReference type="InterPro" id="IPR023346">
    <property type="entry name" value="Lysozyme-like_dom_sf"/>
</dbReference>
<dbReference type="SMART" id="SM00257">
    <property type="entry name" value="LysM"/>
    <property type="match status" value="2"/>
</dbReference>
<dbReference type="EMBL" id="CAJNOT010000882">
    <property type="protein sequence ID" value="CAF1101464.1"/>
    <property type="molecule type" value="Genomic_DNA"/>
</dbReference>
<dbReference type="SUPFAM" id="SSF53955">
    <property type="entry name" value="Lysozyme-like"/>
    <property type="match status" value="1"/>
</dbReference>
<dbReference type="InterPro" id="IPR018392">
    <property type="entry name" value="LysM"/>
</dbReference>
<evidence type="ECO:0000259" key="1">
    <source>
        <dbReference type="PROSITE" id="PS51782"/>
    </source>
</evidence>
<dbReference type="AlphaFoldDB" id="A0A814P8X3"/>